<dbReference type="Gene3D" id="1.10.287.1490">
    <property type="match status" value="1"/>
</dbReference>
<feature type="coiled-coil region" evidence="6">
    <location>
        <begin position="921"/>
        <end position="1112"/>
    </location>
</feature>
<feature type="region of interest" description="Disordered" evidence="7">
    <location>
        <begin position="61"/>
        <end position="144"/>
    </location>
</feature>
<dbReference type="GO" id="GO:0000226">
    <property type="term" value="P:microtubule cytoskeleton organization"/>
    <property type="evidence" value="ECO:0007669"/>
    <property type="project" value="TreeGrafter"/>
</dbReference>
<evidence type="ECO:0000256" key="1">
    <source>
        <dbReference type="ARBA" id="ARBA00004435"/>
    </source>
</evidence>
<comment type="subcellular location">
    <subcellularLocation>
        <location evidence="1">Cell junction</location>
        <location evidence="1">Tight junction</location>
    </subcellularLocation>
</comment>
<feature type="non-terminal residue" evidence="9">
    <location>
        <position position="1113"/>
    </location>
</feature>
<feature type="domain" description="Myosin tail" evidence="8">
    <location>
        <begin position="351"/>
        <end position="579"/>
    </location>
</feature>
<feature type="compositionally biased region" description="Basic and acidic residues" evidence="7">
    <location>
        <begin position="189"/>
        <end position="198"/>
    </location>
</feature>
<evidence type="ECO:0000256" key="7">
    <source>
        <dbReference type="SAM" id="MobiDB-lite"/>
    </source>
</evidence>
<evidence type="ECO:0000256" key="5">
    <source>
        <dbReference type="ARBA" id="ARBA00044075"/>
    </source>
</evidence>
<feature type="compositionally biased region" description="Polar residues" evidence="7">
    <location>
        <begin position="225"/>
        <end position="259"/>
    </location>
</feature>
<dbReference type="PANTHER" id="PTHR46349:SF4">
    <property type="entry name" value="CINGULIN"/>
    <property type="match status" value="1"/>
</dbReference>
<name>A0A8J4XCJ0_CLAMG</name>
<evidence type="ECO:0000256" key="2">
    <source>
        <dbReference type="ARBA" id="ARBA00022427"/>
    </source>
</evidence>
<sequence length="1113" mass="127809">MSTSASGRKTPVDYGVQIRFINDLHDPAGGGRRESTGKSSSRYGVAVRVQGIAGQPYVMLQDGKKGDSYGVQLRTPSYNSLPRSREDGIEDGQSLSSADASVLRRAQSHGSLLDRESDYNNSLNEFKRPNGDQRSGSYANLDSGISKGMERNQWGGSYQAGLNGSLDKENLRRINNNYYESTSDAVKTPQDRRAKNGDRNFTGQASVAGGSSRGRTPGVNVGNGPATTVLSSAQLVPSNEYASPPSSLPASGYSRPNRTSGSVAKIAAVHSSGLNNDWSTVDAHVTPDLLKDQSQSSGSEFSSEEDQIQQIIYGVLRQGSSESDVAIKRRVRVICDKIQGLKTNKSDLALKADLEQSLDENINLQEQLSRKKTELDHTHSEMIQLRMERENAESLVRQLEDQLTGLQEELRRETGNRAETDEMHTELMALRNELAGMAMQHQRQEDIVRQRERELTALKGALKDEVSTHDREMETLRQQYSQDMEKLRTSMAQVSQSQVSIEAERQRVNSTVRSLQQQLDESKEEGVHWREQFQSTKDELRNTKQELLQARLDKEEFEEELKDLQERITTMKKQIPEVKPSETVNQELERCRASLKRAEAEVEKLKQDLDKKTMEIISLKRTNQELDAEQKYEIDRLKEQSRKDKDELTKVHEKTKQLADPAQVESLRGEMRAVRGEAERLRSQLVLAEEDLQKERERLASSQIELNTVSSEHESLVEANTRLKDKLARLESTMQEHASQNLEAEQELQLENRKLRQQMEETKRSITKLSQEKNELSRALEERARQIDGICKDNAELDEQKKQLVKTKDKLNKEIERLAADSSVSVRLVQSQLDEQKEKWKKEQQDLQKVNKEKVSELEKTQITLRSLQEELSRQKKEMQLFSVEKDDALLDREMFINRIKHLEGELESQRSTFNDRARDIRSVEDKVKRLELELDEEKNSVELLTDRVTRSRDQIEQLRSELMQERSSKQDLELDKNSLERQLKEYKSRIKEMEGQSRSSTNVSQLEIKLQDLEERLLNEEREKNAALSSQRRLERKLKELNLTLDEDRQQITEQRDQLSLRVKALKRQVDEGEEELERLEGLRRKAVRDMEEQMEQKEALQTRVTALESEL</sequence>
<feature type="domain" description="Myosin tail" evidence="8">
    <location>
        <begin position="902"/>
        <end position="1113"/>
    </location>
</feature>
<feature type="region of interest" description="Disordered" evidence="7">
    <location>
        <begin position="23"/>
        <end position="42"/>
    </location>
</feature>
<evidence type="ECO:0000256" key="4">
    <source>
        <dbReference type="ARBA" id="ARBA00038467"/>
    </source>
</evidence>
<dbReference type="InterPro" id="IPR002928">
    <property type="entry name" value="Myosin_tail"/>
</dbReference>
<reference evidence="9" key="1">
    <citation type="submission" date="2020-07" db="EMBL/GenBank/DDBJ databases">
        <title>Clarias magur genome sequencing, assembly and annotation.</title>
        <authorList>
            <person name="Kushwaha B."/>
            <person name="Kumar R."/>
            <person name="Das P."/>
            <person name="Joshi C.G."/>
            <person name="Kumar D."/>
            <person name="Nagpure N.S."/>
            <person name="Pandey M."/>
            <person name="Agarwal S."/>
            <person name="Srivastava S."/>
            <person name="Singh M."/>
            <person name="Sahoo L."/>
            <person name="Jayasankar P."/>
            <person name="Meher P.K."/>
            <person name="Koringa P.G."/>
            <person name="Iquebal M.A."/>
            <person name="Das S.P."/>
            <person name="Bit A."/>
            <person name="Patnaik S."/>
            <person name="Patel N."/>
            <person name="Shah T.M."/>
            <person name="Hinsu A."/>
            <person name="Jena J.K."/>
        </authorList>
    </citation>
    <scope>NUCLEOTIDE SEQUENCE</scope>
    <source>
        <strain evidence="9">CIFAMagur01</strain>
        <tissue evidence="9">Testis</tissue>
    </source>
</reference>
<evidence type="ECO:0000313" key="10">
    <source>
        <dbReference type="Proteomes" id="UP000727407"/>
    </source>
</evidence>
<dbReference type="Proteomes" id="UP000727407">
    <property type="component" value="Unassembled WGS sequence"/>
</dbReference>
<organism evidence="9 10">
    <name type="scientific">Clarias magur</name>
    <name type="common">Asian catfish</name>
    <name type="synonym">Macropteronotus magur</name>
    <dbReference type="NCBI Taxonomy" id="1594786"/>
    <lineage>
        <taxon>Eukaryota</taxon>
        <taxon>Metazoa</taxon>
        <taxon>Chordata</taxon>
        <taxon>Craniata</taxon>
        <taxon>Vertebrata</taxon>
        <taxon>Euteleostomi</taxon>
        <taxon>Actinopterygii</taxon>
        <taxon>Neopterygii</taxon>
        <taxon>Teleostei</taxon>
        <taxon>Ostariophysi</taxon>
        <taxon>Siluriformes</taxon>
        <taxon>Clariidae</taxon>
        <taxon>Clarias</taxon>
    </lineage>
</organism>
<keyword evidence="2" id="KW-0796">Tight junction</keyword>
<dbReference type="GO" id="GO:0008017">
    <property type="term" value="F:microtubule binding"/>
    <property type="evidence" value="ECO:0007669"/>
    <property type="project" value="TreeGrafter"/>
</dbReference>
<dbReference type="PANTHER" id="PTHR46349">
    <property type="entry name" value="CINGULIN-LIKE PROTEIN 1-RELATED"/>
    <property type="match status" value="1"/>
</dbReference>
<accession>A0A8J4XCJ0</accession>
<feature type="coiled-coil region" evidence="6">
    <location>
        <begin position="505"/>
        <end position="885"/>
    </location>
</feature>
<comment type="similarity">
    <text evidence="4">Belongs to the cingulin family.</text>
</comment>
<keyword evidence="10" id="KW-1185">Reference proteome</keyword>
<evidence type="ECO:0000259" key="8">
    <source>
        <dbReference type="Pfam" id="PF01576"/>
    </source>
</evidence>
<comment type="caution">
    <text evidence="9">The sequence shown here is derived from an EMBL/GenBank/DDBJ whole genome shotgun (WGS) entry which is preliminary data.</text>
</comment>
<feature type="coiled-coil region" evidence="6">
    <location>
        <begin position="351"/>
        <end position="416"/>
    </location>
</feature>
<feature type="compositionally biased region" description="Basic and acidic residues" evidence="7">
    <location>
        <begin position="23"/>
        <end position="36"/>
    </location>
</feature>
<keyword evidence="3 6" id="KW-0175">Coiled coil</keyword>
<dbReference type="OrthoDB" id="6108017at2759"/>
<evidence type="ECO:0000256" key="3">
    <source>
        <dbReference type="ARBA" id="ARBA00023054"/>
    </source>
</evidence>
<dbReference type="EMBL" id="QNUK01000092">
    <property type="protein sequence ID" value="KAF5902328.1"/>
    <property type="molecule type" value="Genomic_DNA"/>
</dbReference>
<protein>
    <recommendedName>
        <fullName evidence="5">Cingulin</fullName>
    </recommendedName>
</protein>
<feature type="region of interest" description="Disordered" evidence="7">
    <location>
        <begin position="180"/>
        <end position="259"/>
    </location>
</feature>
<proteinExistence type="inferred from homology"/>
<keyword evidence="2" id="KW-0965">Cell junction</keyword>
<dbReference type="GO" id="GO:0016459">
    <property type="term" value="C:myosin complex"/>
    <property type="evidence" value="ECO:0007669"/>
    <property type="project" value="InterPro"/>
</dbReference>
<dbReference type="GO" id="GO:0005923">
    <property type="term" value="C:bicellular tight junction"/>
    <property type="evidence" value="ECO:0007669"/>
    <property type="project" value="TreeGrafter"/>
</dbReference>
<dbReference type="AlphaFoldDB" id="A0A8J4XCJ0"/>
<evidence type="ECO:0000313" key="9">
    <source>
        <dbReference type="EMBL" id="KAF5902328.1"/>
    </source>
</evidence>
<evidence type="ECO:0000256" key="6">
    <source>
        <dbReference type="SAM" id="Coils"/>
    </source>
</evidence>
<gene>
    <name evidence="9" type="primary">cgna</name>
    <name evidence="9" type="ORF">DAT39_007969</name>
</gene>
<dbReference type="Pfam" id="PF01576">
    <property type="entry name" value="Myosin_tail_1"/>
    <property type="match status" value="2"/>
</dbReference>